<dbReference type="KEGG" id="uvi:66065678"/>
<name>A0A8E5HS65_USTVR</name>
<gene>
    <name evidence="1" type="ORF">UV8b_04900</name>
</gene>
<reference evidence="1" key="1">
    <citation type="submission" date="2020-03" db="EMBL/GenBank/DDBJ databases">
        <title>A mixture of massive structural variations and highly conserved coding sequences in Ustilaginoidea virens genome.</title>
        <authorList>
            <person name="Zhang K."/>
            <person name="Zhao Z."/>
            <person name="Zhang Z."/>
            <person name="Li Y."/>
            <person name="Hsiang T."/>
            <person name="Sun W."/>
        </authorList>
    </citation>
    <scope>NUCLEOTIDE SEQUENCE</scope>
    <source>
        <strain evidence="1">UV-8b</strain>
    </source>
</reference>
<dbReference type="RefSeq" id="XP_042998332.1">
    <property type="nucleotide sequence ID" value="XM_043142398.1"/>
</dbReference>
<evidence type="ECO:0000313" key="2">
    <source>
        <dbReference type="Proteomes" id="UP000027002"/>
    </source>
</evidence>
<dbReference type="AlphaFoldDB" id="A0A8E5HS65"/>
<proteinExistence type="predicted"/>
<accession>A0A8E5HS65</accession>
<protein>
    <submittedName>
        <fullName evidence="1">Uncharacterized protein</fullName>
    </submittedName>
</protein>
<keyword evidence="2" id="KW-1185">Reference proteome</keyword>
<dbReference type="EMBL" id="CP072756">
    <property type="protein sequence ID" value="QUC20659.1"/>
    <property type="molecule type" value="Genomic_DNA"/>
</dbReference>
<dbReference type="Proteomes" id="UP000027002">
    <property type="component" value="Chromosome 4"/>
</dbReference>
<sequence length="89" mass="10171">MLDAVLKGPRSRVMPDDEMSRNVEHGKRNGMVTHLHLFSVPRRINSQYSLRTSATSIWILNMIQTVVAMLNVRHCDSRHTKLLYTAPGL</sequence>
<dbReference type="GeneID" id="66065678"/>
<organism evidence="1 2">
    <name type="scientific">Ustilaginoidea virens</name>
    <name type="common">Rice false smut fungus</name>
    <name type="synonym">Villosiclava virens</name>
    <dbReference type="NCBI Taxonomy" id="1159556"/>
    <lineage>
        <taxon>Eukaryota</taxon>
        <taxon>Fungi</taxon>
        <taxon>Dikarya</taxon>
        <taxon>Ascomycota</taxon>
        <taxon>Pezizomycotina</taxon>
        <taxon>Sordariomycetes</taxon>
        <taxon>Hypocreomycetidae</taxon>
        <taxon>Hypocreales</taxon>
        <taxon>Clavicipitaceae</taxon>
        <taxon>Ustilaginoidea</taxon>
    </lineage>
</organism>
<evidence type="ECO:0000313" key="1">
    <source>
        <dbReference type="EMBL" id="QUC20659.1"/>
    </source>
</evidence>